<keyword evidence="13" id="KW-1185">Reference proteome</keyword>
<reference evidence="12 13" key="1">
    <citation type="journal article" date="2008" name="Infect. Immun.">
        <title>Genome of Mycoplasma arthritidis.</title>
        <authorList>
            <person name="Dybvig K."/>
            <person name="Zuhua C."/>
            <person name="Lao P."/>
            <person name="Jordan D.S."/>
            <person name="French C.T."/>
            <person name="Tu A.H."/>
            <person name="Loraine A.E."/>
        </authorList>
    </citation>
    <scope>NUCLEOTIDE SEQUENCE [LARGE SCALE GENOMIC DNA]</scope>
    <source>
        <strain evidence="12 13">158L3-1</strain>
    </source>
</reference>
<keyword evidence="7 8" id="KW-0234">DNA repair</keyword>
<dbReference type="KEGG" id="mat:MARTH_orf815"/>
<dbReference type="HAMAP" id="MF_00148">
    <property type="entry name" value="UDG"/>
    <property type="match status" value="1"/>
</dbReference>
<evidence type="ECO:0000256" key="8">
    <source>
        <dbReference type="HAMAP-Rule" id="MF_00148"/>
    </source>
</evidence>
<evidence type="ECO:0000256" key="7">
    <source>
        <dbReference type="ARBA" id="ARBA00023204"/>
    </source>
</evidence>
<dbReference type="InterPro" id="IPR005122">
    <property type="entry name" value="Uracil-DNA_glycosylase-like"/>
</dbReference>
<comment type="catalytic activity">
    <reaction evidence="1 8 10">
        <text>Hydrolyzes single-stranded DNA or mismatched double-stranded DNA and polynucleotides, releasing free uracil.</text>
        <dbReference type="EC" id="3.2.2.27"/>
    </reaction>
</comment>
<dbReference type="Pfam" id="PF03167">
    <property type="entry name" value="UDG"/>
    <property type="match status" value="1"/>
</dbReference>
<feature type="active site" description="Proton acceptor" evidence="8 9">
    <location>
        <position position="61"/>
    </location>
</feature>
<proteinExistence type="inferred from homology"/>
<dbReference type="EC" id="3.2.2.27" evidence="4 8"/>
<feature type="domain" description="Uracil-DNA glycosylase-like" evidence="11">
    <location>
        <begin position="46"/>
        <end position="205"/>
    </location>
</feature>
<evidence type="ECO:0000256" key="2">
    <source>
        <dbReference type="ARBA" id="ARBA00002631"/>
    </source>
</evidence>
<dbReference type="SUPFAM" id="SSF52141">
    <property type="entry name" value="Uracil-DNA glycosylase-like"/>
    <property type="match status" value="1"/>
</dbReference>
<dbReference type="GO" id="GO:0005737">
    <property type="term" value="C:cytoplasm"/>
    <property type="evidence" value="ECO:0007669"/>
    <property type="project" value="UniProtKB-SubCell"/>
</dbReference>
<name>B3PNE4_META1</name>
<dbReference type="NCBIfam" id="TIGR00628">
    <property type="entry name" value="ung"/>
    <property type="match status" value="1"/>
</dbReference>
<dbReference type="HOGENOM" id="CLU_032162_3_2_14"/>
<evidence type="ECO:0000256" key="3">
    <source>
        <dbReference type="ARBA" id="ARBA00008184"/>
    </source>
</evidence>
<dbReference type="Gene3D" id="3.40.470.10">
    <property type="entry name" value="Uracil-DNA glycosylase-like domain"/>
    <property type="match status" value="1"/>
</dbReference>
<organism evidence="12 13">
    <name type="scientific">Metamycoplasma arthritidis (strain 158L3-1)</name>
    <name type="common">Mycoplasma arthritidis</name>
    <dbReference type="NCBI Taxonomy" id="243272"/>
    <lineage>
        <taxon>Bacteria</taxon>
        <taxon>Bacillati</taxon>
        <taxon>Mycoplasmatota</taxon>
        <taxon>Mycoplasmoidales</taxon>
        <taxon>Metamycoplasmataceae</taxon>
        <taxon>Metamycoplasma</taxon>
    </lineage>
</organism>
<evidence type="ECO:0000256" key="6">
    <source>
        <dbReference type="ARBA" id="ARBA00022801"/>
    </source>
</evidence>
<dbReference type="EMBL" id="CP001047">
    <property type="protein sequence ID" value="ACF07546.1"/>
    <property type="molecule type" value="Genomic_DNA"/>
</dbReference>
<evidence type="ECO:0000313" key="12">
    <source>
        <dbReference type="EMBL" id="ACF07546.1"/>
    </source>
</evidence>
<dbReference type="CDD" id="cd10027">
    <property type="entry name" value="UDG-F1-like"/>
    <property type="match status" value="1"/>
</dbReference>
<keyword evidence="6 8" id="KW-0378">Hydrolase</keyword>
<dbReference type="Proteomes" id="UP000008812">
    <property type="component" value="Chromosome"/>
</dbReference>
<dbReference type="STRING" id="243272.MARTH_orf815"/>
<dbReference type="GO" id="GO:0004844">
    <property type="term" value="F:uracil DNA N-glycosylase activity"/>
    <property type="evidence" value="ECO:0007669"/>
    <property type="project" value="UniProtKB-UniRule"/>
</dbReference>
<evidence type="ECO:0000256" key="4">
    <source>
        <dbReference type="ARBA" id="ARBA00012030"/>
    </source>
</evidence>
<evidence type="ECO:0000256" key="1">
    <source>
        <dbReference type="ARBA" id="ARBA00001400"/>
    </source>
</evidence>
<keyword evidence="8" id="KW-0963">Cytoplasm</keyword>
<protein>
    <recommendedName>
        <fullName evidence="4 8">Uracil-DNA glycosylase</fullName>
        <shortName evidence="8">UDG</shortName>
        <ecNumber evidence="4 8">3.2.2.27</ecNumber>
    </recommendedName>
</protein>
<comment type="subcellular location">
    <subcellularLocation>
        <location evidence="8">Cytoplasm</location>
    </subcellularLocation>
</comment>
<accession>B3PNE4</accession>
<dbReference type="PANTHER" id="PTHR11264:SF0">
    <property type="entry name" value="URACIL-DNA GLYCOSYLASE"/>
    <property type="match status" value="1"/>
</dbReference>
<evidence type="ECO:0000256" key="9">
    <source>
        <dbReference type="PROSITE-ProRule" id="PRU10072"/>
    </source>
</evidence>
<evidence type="ECO:0000256" key="10">
    <source>
        <dbReference type="RuleBase" id="RU003780"/>
    </source>
</evidence>
<dbReference type="InterPro" id="IPR002043">
    <property type="entry name" value="UDG_fam1"/>
</dbReference>
<keyword evidence="5 8" id="KW-0227">DNA damage</keyword>
<dbReference type="RefSeq" id="WP_012498503.1">
    <property type="nucleotide sequence ID" value="NC_011025.1"/>
</dbReference>
<comment type="similarity">
    <text evidence="3 8 10">Belongs to the uracil-DNA glycosylase (UDG) superfamily. UNG family.</text>
</comment>
<dbReference type="eggNOG" id="COG0692">
    <property type="taxonomic scope" value="Bacteria"/>
</dbReference>
<dbReference type="SMART" id="SM00986">
    <property type="entry name" value="UDG"/>
    <property type="match status" value="1"/>
</dbReference>
<dbReference type="InterPro" id="IPR036895">
    <property type="entry name" value="Uracil-DNA_glycosylase-like_sf"/>
</dbReference>
<dbReference type="NCBIfam" id="NF003592">
    <property type="entry name" value="PRK05254.1-5"/>
    <property type="match status" value="1"/>
</dbReference>
<dbReference type="PROSITE" id="PS00130">
    <property type="entry name" value="U_DNA_GLYCOSYLASE"/>
    <property type="match status" value="1"/>
</dbReference>
<evidence type="ECO:0000313" key="13">
    <source>
        <dbReference type="Proteomes" id="UP000008812"/>
    </source>
</evidence>
<dbReference type="GO" id="GO:0097510">
    <property type="term" value="P:base-excision repair, AP site formation via deaminated base removal"/>
    <property type="evidence" value="ECO:0007669"/>
    <property type="project" value="TreeGrafter"/>
</dbReference>
<sequence length="218" mass="24963">MTFNFKNFLEQEMKKTYFKNLTSLLVTRPNPKDILPPRNKVFAAYENFDFDNLKVILIGQDPYPTKGVADGLCFSSLEAKTPASLLNIFSEIQSSYPDVVFNSNCLQTWKDQGVLLMNKILTVDAWKPLSHKKFGWEIFNHNLLEELNNEYENIIYLLLGNEAKNFVLDLDLSAQHILATSHPSPLGCHKGFKGSKIFEKVNTKLKEIGKKEINWSTN</sequence>
<dbReference type="NCBIfam" id="NF003588">
    <property type="entry name" value="PRK05254.1-1"/>
    <property type="match status" value="1"/>
</dbReference>
<dbReference type="InterPro" id="IPR018085">
    <property type="entry name" value="Ura-DNA_Glyclase_AS"/>
</dbReference>
<dbReference type="AlphaFoldDB" id="B3PNE4"/>
<dbReference type="SMART" id="SM00987">
    <property type="entry name" value="UreE_C"/>
    <property type="match status" value="1"/>
</dbReference>
<comment type="function">
    <text evidence="2 8 10">Excises uracil residues from the DNA which can arise as a result of misincorporation of dUMP residues by DNA polymerase or due to deamination of cytosine.</text>
</comment>
<evidence type="ECO:0000256" key="5">
    <source>
        <dbReference type="ARBA" id="ARBA00022763"/>
    </source>
</evidence>
<dbReference type="PANTHER" id="PTHR11264">
    <property type="entry name" value="URACIL-DNA GLYCOSYLASE"/>
    <property type="match status" value="1"/>
</dbReference>
<gene>
    <name evidence="8 12" type="primary">ung</name>
    <name evidence="12" type="ordered locus">MARTH_orf815</name>
</gene>
<evidence type="ECO:0000259" key="11">
    <source>
        <dbReference type="SMART" id="SM00986"/>
    </source>
</evidence>